<evidence type="ECO:0000313" key="2">
    <source>
        <dbReference type="Proteomes" id="UP001056120"/>
    </source>
</evidence>
<organism evidence="1 2">
    <name type="scientific">Smallanthus sonchifolius</name>
    <dbReference type="NCBI Taxonomy" id="185202"/>
    <lineage>
        <taxon>Eukaryota</taxon>
        <taxon>Viridiplantae</taxon>
        <taxon>Streptophyta</taxon>
        <taxon>Embryophyta</taxon>
        <taxon>Tracheophyta</taxon>
        <taxon>Spermatophyta</taxon>
        <taxon>Magnoliopsida</taxon>
        <taxon>eudicotyledons</taxon>
        <taxon>Gunneridae</taxon>
        <taxon>Pentapetalae</taxon>
        <taxon>asterids</taxon>
        <taxon>campanulids</taxon>
        <taxon>Asterales</taxon>
        <taxon>Asteraceae</taxon>
        <taxon>Asteroideae</taxon>
        <taxon>Heliantheae alliance</taxon>
        <taxon>Millerieae</taxon>
        <taxon>Smallanthus</taxon>
    </lineage>
</organism>
<sequence>MASLAIARKHHLLSSLFHGFRCRSLRSHRTITTGRLSFSTSTSTSPADTEIPVSRTKVLETFKEEFEIGSRLITLETGKIARFANGAVTLSMDDTTVLSTVCSAKGDVVRDFLPLTVDYQEKQFAQGVIPGTYMRREGAPKERELLCGRLIDRPIRPLFPAGFYHEVQVMASVLSSDGKQDPDVMAANATSAALMLSDIPWDGPIGMIRVGRIDGHLVVNPSMDELNLSDLNLVYACTRDKTMMIDVQAHEISEKDLQAAFRFAHPQAVKFIEPQLKLAAKAGKQKKEYKLSLVSERTMDKIRNLTEANIEAIFTDPSYGKFERGEALDKIGQDVKGILEEEGDEESLKVLSKTVDTVRKQVVRKRIITEGFRLDGRRLDDVRPLYCEAGNLPGLHGSALFSRGDTQVLCTVTLGAPGDAQRLNSVVGPPTKRFMLHYSFPPYCINEVGKRTGLNRREVGHGTLAEKALLAVLPPELDFPYTVRINSEVMGSDGSTSMATVSGGSLALMDAGIPLRDHVAGLSVGLVTEVDSSTGNVVQYRILTDILGLEDHLGDIDFKIAGTRNGITAIQLDIKPAGIPLDIICESLEPAYKGRLQILEHMEQEINAARNRDGRNSPRLVTLKYSNDDLRRLIGPLGALKMKIEEETGARMSVSDGTLTIVANNQSVMERVQEKVDLIIGRAIEVGGVYKGIVTSIKEYGAFVEFNGGQHGLLHVSELSHEPVSRISDVISVGQQLSLMCIGQDLHGNIKLSLKATLPQKTKKVDVVEGSINLSKQKPDSCTPGKDSPTQQENPNFSVKDSTQDTDTSTKLNSSYSSMSPIVIRSAVECDEEEKSAGLSSSLENNSSPKPQRAPKSKSSKKPKTSKSLTNSSDSGLLSPKKAQIAKPVLTEKREYDGDNYTNSESDEEHESKVEGPVDAKKLKLGVKVTAKILQVRAHGLVLDLGGGIKGMYRFQSGGKREFEVGNEVQAQCISFTCKGIPVMSIIQDD</sequence>
<gene>
    <name evidence="1" type="ORF">L1987_68235</name>
</gene>
<keyword evidence="2" id="KW-1185">Reference proteome</keyword>
<reference evidence="1 2" key="2">
    <citation type="journal article" date="2022" name="Mol. Ecol. Resour.">
        <title>The genomes of chicory, endive, great burdock and yacon provide insights into Asteraceae paleo-polyploidization history and plant inulin production.</title>
        <authorList>
            <person name="Fan W."/>
            <person name="Wang S."/>
            <person name="Wang H."/>
            <person name="Wang A."/>
            <person name="Jiang F."/>
            <person name="Liu H."/>
            <person name="Zhao H."/>
            <person name="Xu D."/>
            <person name="Zhang Y."/>
        </authorList>
    </citation>
    <scope>NUCLEOTIDE SEQUENCE [LARGE SCALE GENOMIC DNA]</scope>
    <source>
        <strain evidence="2">cv. Yunnan</strain>
        <tissue evidence="1">Leaves</tissue>
    </source>
</reference>
<dbReference type="EMBL" id="CM042040">
    <property type="protein sequence ID" value="KAI3716975.1"/>
    <property type="molecule type" value="Genomic_DNA"/>
</dbReference>
<evidence type="ECO:0000313" key="1">
    <source>
        <dbReference type="EMBL" id="KAI3716975.1"/>
    </source>
</evidence>
<protein>
    <submittedName>
        <fullName evidence="1">Uncharacterized protein</fullName>
    </submittedName>
</protein>
<proteinExistence type="predicted"/>
<comment type="caution">
    <text evidence="1">The sequence shown here is derived from an EMBL/GenBank/DDBJ whole genome shotgun (WGS) entry which is preliminary data.</text>
</comment>
<accession>A0ACB9B457</accession>
<reference evidence="2" key="1">
    <citation type="journal article" date="2022" name="Mol. Ecol. Resour.">
        <title>The genomes of chicory, endive, great burdock and yacon provide insights into Asteraceae palaeo-polyploidization history and plant inulin production.</title>
        <authorList>
            <person name="Fan W."/>
            <person name="Wang S."/>
            <person name="Wang H."/>
            <person name="Wang A."/>
            <person name="Jiang F."/>
            <person name="Liu H."/>
            <person name="Zhao H."/>
            <person name="Xu D."/>
            <person name="Zhang Y."/>
        </authorList>
    </citation>
    <scope>NUCLEOTIDE SEQUENCE [LARGE SCALE GENOMIC DNA]</scope>
    <source>
        <strain evidence="2">cv. Yunnan</strain>
    </source>
</reference>
<dbReference type="Proteomes" id="UP001056120">
    <property type="component" value="Linkage Group LG23"/>
</dbReference>
<name>A0ACB9B457_9ASTR</name>